<feature type="compositionally biased region" description="Basic and acidic residues" evidence="1">
    <location>
        <begin position="136"/>
        <end position="146"/>
    </location>
</feature>
<keyword evidence="3" id="KW-1185">Reference proteome</keyword>
<evidence type="ECO:0000313" key="3">
    <source>
        <dbReference type="Proteomes" id="UP001059041"/>
    </source>
</evidence>
<dbReference type="InterPro" id="IPR038923">
    <property type="entry name" value="Centrobin"/>
</dbReference>
<dbReference type="EMBL" id="JAFHDT010000021">
    <property type="protein sequence ID" value="KAI7794674.1"/>
    <property type="molecule type" value="Genomic_DNA"/>
</dbReference>
<evidence type="ECO:0000313" key="2">
    <source>
        <dbReference type="EMBL" id="KAI7794674.1"/>
    </source>
</evidence>
<gene>
    <name evidence="2" type="ORF">IRJ41_020544</name>
</gene>
<sequence length="200" mass="22702">MAASKKRLEMQREELVSRLQGMMRSHWVEALKLLTNPGQIENMFVPPPLWEASKISCHLEDTSSSDTHLPGAQAVVLNLSRERENERETHSHSDVLNYRHSFTPLEPVLDHTHLTAISDCSALWVRPVISEEEGNSTERKMKERKPSQSRNNQSHAFTETCTNPSSSSDRADQRWHFCSTVHVVSPEKAPPTKEEALPSI</sequence>
<dbReference type="AlphaFoldDB" id="A0A9W7WD73"/>
<reference evidence="2" key="1">
    <citation type="submission" date="2021-02" db="EMBL/GenBank/DDBJ databases">
        <title>Comparative genomics reveals that relaxation of natural selection precedes convergent phenotypic evolution of cavefish.</title>
        <authorList>
            <person name="Peng Z."/>
        </authorList>
    </citation>
    <scope>NUCLEOTIDE SEQUENCE</scope>
    <source>
        <tissue evidence="2">Muscle</tissue>
    </source>
</reference>
<evidence type="ECO:0000256" key="1">
    <source>
        <dbReference type="SAM" id="MobiDB-lite"/>
    </source>
</evidence>
<feature type="compositionally biased region" description="Polar residues" evidence="1">
    <location>
        <begin position="148"/>
        <end position="168"/>
    </location>
</feature>
<name>A0A9W7WD73_TRIRA</name>
<dbReference type="GO" id="GO:0051299">
    <property type="term" value="P:centrosome separation"/>
    <property type="evidence" value="ECO:0007669"/>
    <property type="project" value="TreeGrafter"/>
</dbReference>
<protein>
    <submittedName>
        <fullName evidence="2">Centrobin-like</fullName>
    </submittedName>
</protein>
<proteinExistence type="predicted"/>
<dbReference type="GO" id="GO:0007099">
    <property type="term" value="P:centriole replication"/>
    <property type="evidence" value="ECO:0007669"/>
    <property type="project" value="InterPro"/>
</dbReference>
<dbReference type="PANTHER" id="PTHR34439">
    <property type="entry name" value="CENTROBIN"/>
    <property type="match status" value="1"/>
</dbReference>
<dbReference type="Proteomes" id="UP001059041">
    <property type="component" value="Linkage Group LG21"/>
</dbReference>
<comment type="caution">
    <text evidence="2">The sequence shown here is derived from an EMBL/GenBank/DDBJ whole genome shotgun (WGS) entry which is preliminary data.</text>
</comment>
<dbReference type="PANTHER" id="PTHR34439:SF1">
    <property type="entry name" value="CENTROBIN"/>
    <property type="match status" value="1"/>
</dbReference>
<feature type="region of interest" description="Disordered" evidence="1">
    <location>
        <begin position="133"/>
        <end position="173"/>
    </location>
</feature>
<accession>A0A9W7WD73</accession>
<dbReference type="GO" id="GO:1902410">
    <property type="term" value="P:mitotic cytokinetic process"/>
    <property type="evidence" value="ECO:0007669"/>
    <property type="project" value="TreeGrafter"/>
</dbReference>
<dbReference type="GO" id="GO:1902017">
    <property type="term" value="P:regulation of cilium assembly"/>
    <property type="evidence" value="ECO:0007669"/>
    <property type="project" value="InterPro"/>
</dbReference>
<dbReference type="GO" id="GO:0005813">
    <property type="term" value="C:centrosome"/>
    <property type="evidence" value="ECO:0007669"/>
    <property type="project" value="TreeGrafter"/>
</dbReference>
<dbReference type="GO" id="GO:0005814">
    <property type="term" value="C:centriole"/>
    <property type="evidence" value="ECO:0007669"/>
    <property type="project" value="TreeGrafter"/>
</dbReference>
<organism evidence="2 3">
    <name type="scientific">Triplophysa rosa</name>
    <name type="common">Cave loach</name>
    <dbReference type="NCBI Taxonomy" id="992332"/>
    <lineage>
        <taxon>Eukaryota</taxon>
        <taxon>Metazoa</taxon>
        <taxon>Chordata</taxon>
        <taxon>Craniata</taxon>
        <taxon>Vertebrata</taxon>
        <taxon>Euteleostomi</taxon>
        <taxon>Actinopterygii</taxon>
        <taxon>Neopterygii</taxon>
        <taxon>Teleostei</taxon>
        <taxon>Ostariophysi</taxon>
        <taxon>Cypriniformes</taxon>
        <taxon>Nemacheilidae</taxon>
        <taxon>Triplophysa</taxon>
    </lineage>
</organism>